<comment type="caution">
    <text evidence="1">The sequence shown here is derived from an EMBL/GenBank/DDBJ whole genome shotgun (WGS) entry which is preliminary data.</text>
</comment>
<dbReference type="Proteomes" id="UP001150603">
    <property type="component" value="Unassembled WGS sequence"/>
</dbReference>
<evidence type="ECO:0000313" key="1">
    <source>
        <dbReference type="EMBL" id="KAJ1935463.1"/>
    </source>
</evidence>
<proteinExistence type="predicted"/>
<protein>
    <submittedName>
        <fullName evidence="1">Uncharacterized protein</fullName>
    </submittedName>
</protein>
<name>A0ACC1J2T9_9FUNG</name>
<reference evidence="1" key="1">
    <citation type="submission" date="2022-07" db="EMBL/GenBank/DDBJ databases">
        <title>Phylogenomic reconstructions and comparative analyses of Kickxellomycotina fungi.</title>
        <authorList>
            <person name="Reynolds N.K."/>
            <person name="Stajich J.E."/>
            <person name="Barry K."/>
            <person name="Grigoriev I.V."/>
            <person name="Crous P."/>
            <person name="Smith M.E."/>
        </authorList>
    </citation>
    <scope>NUCLEOTIDE SEQUENCE</scope>
    <source>
        <strain evidence="1">NRRL 5244</strain>
    </source>
</reference>
<feature type="non-terminal residue" evidence="1">
    <location>
        <position position="486"/>
    </location>
</feature>
<dbReference type="EMBL" id="JANBPW010004243">
    <property type="protein sequence ID" value="KAJ1935463.1"/>
    <property type="molecule type" value="Genomic_DNA"/>
</dbReference>
<evidence type="ECO:0000313" key="2">
    <source>
        <dbReference type="Proteomes" id="UP001150603"/>
    </source>
</evidence>
<keyword evidence="2" id="KW-1185">Reference proteome</keyword>
<gene>
    <name evidence="1" type="ORF">FBU59_005378</name>
</gene>
<accession>A0ACC1J2T9</accession>
<organism evidence="1 2">
    <name type="scientific">Linderina macrospora</name>
    <dbReference type="NCBI Taxonomy" id="4868"/>
    <lineage>
        <taxon>Eukaryota</taxon>
        <taxon>Fungi</taxon>
        <taxon>Fungi incertae sedis</taxon>
        <taxon>Zoopagomycota</taxon>
        <taxon>Kickxellomycotina</taxon>
        <taxon>Kickxellomycetes</taxon>
        <taxon>Kickxellales</taxon>
        <taxon>Kickxellaceae</taxon>
        <taxon>Linderina</taxon>
    </lineage>
</organism>
<sequence length="486" mass="53986">MQSFLNHARLQHGLEFASSEEAILECGVVDDFESDDDVDSHTKASRNTGSRAPLKESQLSVLSASLNAEQKNSITDALAFINKPRVPGAESSDDGSDTDSQVDMDGSKRHRSKAESAKSRAAAGTASAENVPRPLGDTRFHVIRRVLLGNTSRYFEPTSRPAGKENSTHKWTIYLRNKPGEQPIGQYVKRVRVFLHPSYRPDDIVDLSQPTFELTRWGWGEFPVRIQVFFVDKRNKPVDLIHILKLDNDWSGSTVLGAEKPIDFEIDRHGLATVGLATRSSNEPESLPPPPSNPPLQQLFTELCRVFPLVLADALPHDAKQPEVPEQILELVPPKVIEKWSWGVAVTGEIWRETWPLGRRLATEAHRNRVLMATLRSADVVEILGASEGSVDTPTESAAAAADLAEKVEKSFQAVLTAAGIDSKAIDSVLRSVRAAGPKQHQQSVDMLRLWLKGDRAKTLRVDKERGPHKEEYAWSLKRWLRSNGF</sequence>